<keyword evidence="7 8" id="KW-0012">Acyltransferase</keyword>
<comment type="subcellular location">
    <subcellularLocation>
        <location evidence="1">Membrane</location>
        <topology evidence="1">Multi-pass membrane protein</topology>
    </subcellularLocation>
</comment>
<dbReference type="Pfam" id="PF01529">
    <property type="entry name" value="DHHC"/>
    <property type="match status" value="1"/>
</dbReference>
<dbReference type="InterPro" id="IPR039859">
    <property type="entry name" value="PFA4/ZDH16/20/ERF2-like"/>
</dbReference>
<name>A0A3S3N7G9_9MAGN</name>
<evidence type="ECO:0000256" key="6">
    <source>
        <dbReference type="ARBA" id="ARBA00023136"/>
    </source>
</evidence>
<evidence type="ECO:0000256" key="7">
    <source>
        <dbReference type="ARBA" id="ARBA00023315"/>
    </source>
</evidence>
<evidence type="ECO:0000313" key="10">
    <source>
        <dbReference type="EMBL" id="RWR97264.1"/>
    </source>
</evidence>
<dbReference type="EC" id="2.3.1.225" evidence="8"/>
<dbReference type="PANTHER" id="PTHR22883:SF324">
    <property type="entry name" value="S-ACYLTRANSFERASE"/>
    <property type="match status" value="1"/>
</dbReference>
<evidence type="ECO:0000256" key="8">
    <source>
        <dbReference type="RuleBase" id="RU079119"/>
    </source>
</evidence>
<sequence length="258" mass="29862">MADGTRSQDLKKLEESFRILKEQQVTSAKETAEIKNTLVEIKEFMATVTFKYDQVAAHRNYRFFFMFVSCTTLLCLYIFAFCWVNIKTIMDEYDCSPWRAFMESPVSAILILYSFKVSWFVVGLRVFHLYLICSNQTTFENFRYRYESKLNPYNHECTRNVMEIFTRIPKSKNNFRARVTEDSSTCNPSVSVIKTSFDVEMGGKAGSLHRGATALTPLWGEKGNWEFTPDILALAAEYELELGFKDRDKTHGSHLNGP</sequence>
<evidence type="ECO:0000313" key="11">
    <source>
        <dbReference type="Proteomes" id="UP000283530"/>
    </source>
</evidence>
<accession>A0A3S3N7G9</accession>
<reference evidence="10 11" key="1">
    <citation type="journal article" date="2019" name="Nat. Plants">
        <title>Stout camphor tree genome fills gaps in understanding of flowering plant genome evolution.</title>
        <authorList>
            <person name="Chaw S.M."/>
            <person name="Liu Y.C."/>
            <person name="Wu Y.W."/>
            <person name="Wang H.Y."/>
            <person name="Lin C.I."/>
            <person name="Wu C.S."/>
            <person name="Ke H.M."/>
            <person name="Chang L.Y."/>
            <person name="Hsu C.Y."/>
            <person name="Yang H.T."/>
            <person name="Sudianto E."/>
            <person name="Hsu M.H."/>
            <person name="Wu K.P."/>
            <person name="Wang L.N."/>
            <person name="Leebens-Mack J.H."/>
            <person name="Tsai I.J."/>
        </authorList>
    </citation>
    <scope>NUCLEOTIDE SEQUENCE [LARGE SCALE GENOMIC DNA]</scope>
    <source>
        <strain evidence="11">cv. Chaw 1501</strain>
        <tissue evidence="10">Young leaves</tissue>
    </source>
</reference>
<dbReference type="STRING" id="337451.A0A3S3N7G9"/>
<dbReference type="AlphaFoldDB" id="A0A3S3N7G9"/>
<evidence type="ECO:0000256" key="5">
    <source>
        <dbReference type="ARBA" id="ARBA00022989"/>
    </source>
</evidence>
<dbReference type="GO" id="GO:0016020">
    <property type="term" value="C:membrane"/>
    <property type="evidence" value="ECO:0007669"/>
    <property type="project" value="UniProtKB-SubCell"/>
</dbReference>
<gene>
    <name evidence="10" type="ORF">CKAN_02668700</name>
</gene>
<proteinExistence type="inferred from homology"/>
<comment type="caution">
    <text evidence="10">The sequence shown here is derived from an EMBL/GenBank/DDBJ whole genome shotgun (WGS) entry which is preliminary data.</text>
</comment>
<dbReference type="OrthoDB" id="4096362at2759"/>
<protein>
    <recommendedName>
        <fullName evidence="8">S-acyltransferase</fullName>
        <ecNumber evidence="8">2.3.1.225</ecNumber>
    </recommendedName>
    <alternativeName>
        <fullName evidence="8">Palmitoyltransferase</fullName>
    </alternativeName>
</protein>
<keyword evidence="3 8" id="KW-0808">Transferase</keyword>
<dbReference type="EMBL" id="QPKB01000012">
    <property type="protein sequence ID" value="RWR97264.1"/>
    <property type="molecule type" value="Genomic_DNA"/>
</dbReference>
<dbReference type="InterPro" id="IPR001594">
    <property type="entry name" value="Palmitoyltrfase_DHHC"/>
</dbReference>
<keyword evidence="5 8" id="KW-1133">Transmembrane helix</keyword>
<comment type="similarity">
    <text evidence="2 8">Belongs to the DHHC palmitoyltransferase family.</text>
</comment>
<evidence type="ECO:0000256" key="2">
    <source>
        <dbReference type="ARBA" id="ARBA00008574"/>
    </source>
</evidence>
<keyword evidence="4 8" id="KW-0812">Transmembrane</keyword>
<dbReference type="GO" id="GO:0005794">
    <property type="term" value="C:Golgi apparatus"/>
    <property type="evidence" value="ECO:0007669"/>
    <property type="project" value="TreeGrafter"/>
</dbReference>
<dbReference type="GO" id="GO:0019706">
    <property type="term" value="F:protein-cysteine S-palmitoyltransferase activity"/>
    <property type="evidence" value="ECO:0007669"/>
    <property type="project" value="UniProtKB-EC"/>
</dbReference>
<feature type="transmembrane region" description="Helical" evidence="8">
    <location>
        <begin position="106"/>
        <end position="127"/>
    </location>
</feature>
<comment type="domain">
    <text evidence="8">The DHHC domain is required for palmitoyltransferase activity.</text>
</comment>
<dbReference type="Proteomes" id="UP000283530">
    <property type="component" value="Unassembled WGS sequence"/>
</dbReference>
<organism evidence="10 11">
    <name type="scientific">Cinnamomum micranthum f. kanehirae</name>
    <dbReference type="NCBI Taxonomy" id="337451"/>
    <lineage>
        <taxon>Eukaryota</taxon>
        <taxon>Viridiplantae</taxon>
        <taxon>Streptophyta</taxon>
        <taxon>Embryophyta</taxon>
        <taxon>Tracheophyta</taxon>
        <taxon>Spermatophyta</taxon>
        <taxon>Magnoliopsida</taxon>
        <taxon>Magnoliidae</taxon>
        <taxon>Laurales</taxon>
        <taxon>Lauraceae</taxon>
        <taxon>Cinnamomum</taxon>
    </lineage>
</organism>
<evidence type="ECO:0000259" key="9">
    <source>
        <dbReference type="Pfam" id="PF01529"/>
    </source>
</evidence>
<evidence type="ECO:0000256" key="1">
    <source>
        <dbReference type="ARBA" id="ARBA00004141"/>
    </source>
</evidence>
<dbReference type="GO" id="GO:0005783">
    <property type="term" value="C:endoplasmic reticulum"/>
    <property type="evidence" value="ECO:0007669"/>
    <property type="project" value="TreeGrafter"/>
</dbReference>
<keyword evidence="11" id="KW-1185">Reference proteome</keyword>
<comment type="catalytic activity">
    <reaction evidence="8">
        <text>L-cysteinyl-[protein] + hexadecanoyl-CoA = S-hexadecanoyl-L-cysteinyl-[protein] + CoA</text>
        <dbReference type="Rhea" id="RHEA:36683"/>
        <dbReference type="Rhea" id="RHEA-COMP:10131"/>
        <dbReference type="Rhea" id="RHEA-COMP:11032"/>
        <dbReference type="ChEBI" id="CHEBI:29950"/>
        <dbReference type="ChEBI" id="CHEBI:57287"/>
        <dbReference type="ChEBI" id="CHEBI:57379"/>
        <dbReference type="ChEBI" id="CHEBI:74151"/>
        <dbReference type="EC" id="2.3.1.225"/>
    </reaction>
</comment>
<dbReference type="GO" id="GO:0006612">
    <property type="term" value="P:protein targeting to membrane"/>
    <property type="evidence" value="ECO:0007669"/>
    <property type="project" value="TreeGrafter"/>
</dbReference>
<evidence type="ECO:0000256" key="3">
    <source>
        <dbReference type="ARBA" id="ARBA00022679"/>
    </source>
</evidence>
<keyword evidence="6 8" id="KW-0472">Membrane</keyword>
<feature type="transmembrane region" description="Helical" evidence="8">
    <location>
        <begin position="63"/>
        <end position="86"/>
    </location>
</feature>
<dbReference type="PANTHER" id="PTHR22883">
    <property type="entry name" value="ZINC FINGER DHHC DOMAIN CONTAINING PROTEIN"/>
    <property type="match status" value="1"/>
</dbReference>
<evidence type="ECO:0000256" key="4">
    <source>
        <dbReference type="ARBA" id="ARBA00022692"/>
    </source>
</evidence>
<feature type="domain" description="Palmitoyltransferase DHHC" evidence="9">
    <location>
        <begin position="58"/>
        <end position="143"/>
    </location>
</feature>